<accession>A0A839EWE0</accession>
<dbReference type="InterPro" id="IPR021519">
    <property type="entry name" value="DUF3182"/>
</dbReference>
<gene>
    <name evidence="1" type="ORF">FHW12_000283</name>
</gene>
<evidence type="ECO:0000313" key="1">
    <source>
        <dbReference type="EMBL" id="MBA8886092.1"/>
    </source>
</evidence>
<dbReference type="AlphaFoldDB" id="A0A839EWE0"/>
<dbReference type="Proteomes" id="UP000550401">
    <property type="component" value="Unassembled WGS sequence"/>
</dbReference>
<evidence type="ECO:0000313" key="2">
    <source>
        <dbReference type="Proteomes" id="UP000550401"/>
    </source>
</evidence>
<name>A0A839EWE0_9GAMM</name>
<sequence>MRTTTTDTIVEAIPRRSALRGRVVLLAEPGRDVDHHETATQRHVARETAALLGYAYAGDHAGGPLEWPSYAVPQRTLLHDEAVALGIRSEADLLGGVVPHAFVAGKAISHGLVSREATAPEGWSFPLARDLGDAVLDGYAAFSRDDARIAATCLLARGPLRLKAAAACGGQGQAVCATLERFDAALATIDDDEVGRLGVVVERDLTDARTYSIGTTRVGASRISYFGRQRGVVNHHGHEVYGGSDLVAVRGDFDALASVGMPVVAAAALAKALHYDAAVAAAYPAFYASRRNYDVVHGHDADGLPRIGVLEQSWRIGGASAAELLALRAFAADPHLACIRVATHEAYGRPVPPTDAIVYFADDSGRFGGLVKYATMRTDGYPA</sequence>
<dbReference type="Pfam" id="PF11379">
    <property type="entry name" value="DUF3182"/>
    <property type="match status" value="1"/>
</dbReference>
<keyword evidence="2" id="KW-1185">Reference proteome</keyword>
<reference evidence="1 2" key="1">
    <citation type="submission" date="2020-07" db="EMBL/GenBank/DDBJ databases">
        <title>Genomic Encyclopedia of Type Strains, Phase IV (KMG-V): Genome sequencing to study the core and pangenomes of soil and plant-associated prokaryotes.</title>
        <authorList>
            <person name="Whitman W."/>
        </authorList>
    </citation>
    <scope>NUCLEOTIDE SEQUENCE [LARGE SCALE GENOMIC DNA]</scope>
    <source>
        <strain evidence="1 2">RH2WT43</strain>
    </source>
</reference>
<evidence type="ECO:0008006" key="3">
    <source>
        <dbReference type="Google" id="ProtNLM"/>
    </source>
</evidence>
<dbReference type="SUPFAM" id="SSF56059">
    <property type="entry name" value="Glutathione synthetase ATP-binding domain-like"/>
    <property type="match status" value="1"/>
</dbReference>
<proteinExistence type="predicted"/>
<organism evidence="1 2">
    <name type="scientific">Dokdonella fugitiva</name>
    <dbReference type="NCBI Taxonomy" id="328517"/>
    <lineage>
        <taxon>Bacteria</taxon>
        <taxon>Pseudomonadati</taxon>
        <taxon>Pseudomonadota</taxon>
        <taxon>Gammaproteobacteria</taxon>
        <taxon>Lysobacterales</taxon>
        <taxon>Rhodanobacteraceae</taxon>
        <taxon>Dokdonella</taxon>
    </lineage>
</organism>
<dbReference type="EMBL" id="JACGXL010000001">
    <property type="protein sequence ID" value="MBA8886092.1"/>
    <property type="molecule type" value="Genomic_DNA"/>
</dbReference>
<protein>
    <recommendedName>
        <fullName evidence="3">Biotin carboxylase</fullName>
    </recommendedName>
</protein>
<comment type="caution">
    <text evidence="1">The sequence shown here is derived from an EMBL/GenBank/DDBJ whole genome shotgun (WGS) entry which is preliminary data.</text>
</comment>
<dbReference type="RefSeq" id="WP_182529203.1">
    <property type="nucleotide sequence ID" value="NZ_JACGXL010000001.1"/>
</dbReference>